<keyword evidence="2" id="KW-1185">Reference proteome</keyword>
<protein>
    <submittedName>
        <fullName evidence="1">Uncharacterized protein</fullName>
    </submittedName>
</protein>
<comment type="caution">
    <text evidence="1">The sequence shown here is derived from an EMBL/GenBank/DDBJ whole genome shotgun (WGS) entry which is preliminary data.</text>
</comment>
<dbReference type="Proteomes" id="UP001183619">
    <property type="component" value="Unassembled WGS sequence"/>
</dbReference>
<evidence type="ECO:0000313" key="1">
    <source>
        <dbReference type="EMBL" id="MDR7355743.1"/>
    </source>
</evidence>
<dbReference type="EMBL" id="JAVDYF010000001">
    <property type="protein sequence ID" value="MDR7355743.1"/>
    <property type="molecule type" value="Genomic_DNA"/>
</dbReference>
<evidence type="ECO:0000313" key="2">
    <source>
        <dbReference type="Proteomes" id="UP001183619"/>
    </source>
</evidence>
<proteinExistence type="predicted"/>
<reference evidence="1 2" key="1">
    <citation type="submission" date="2023-07" db="EMBL/GenBank/DDBJ databases">
        <title>Sequencing the genomes of 1000 actinobacteria strains.</title>
        <authorList>
            <person name="Klenk H.-P."/>
        </authorList>
    </citation>
    <scope>NUCLEOTIDE SEQUENCE [LARGE SCALE GENOMIC DNA]</scope>
    <source>
        <strain evidence="1 2">DSM 44508</strain>
    </source>
</reference>
<organism evidence="1 2">
    <name type="scientific">Corynebacterium felinum</name>
    <dbReference type="NCBI Taxonomy" id="131318"/>
    <lineage>
        <taxon>Bacteria</taxon>
        <taxon>Bacillati</taxon>
        <taxon>Actinomycetota</taxon>
        <taxon>Actinomycetes</taxon>
        <taxon>Mycobacteriales</taxon>
        <taxon>Corynebacteriaceae</taxon>
        <taxon>Corynebacterium</taxon>
    </lineage>
</organism>
<name>A0ABU2BAV8_9CORY</name>
<sequence length="57" mass="6013">MPEGSCHKAIRIKTVDVVTPSNPRSSVLVAKTPNTSVRCDQSCLGSARETGIDSPQS</sequence>
<accession>A0ABU2BAV8</accession>
<gene>
    <name evidence="1" type="ORF">J2S37_002281</name>
</gene>